<protein>
    <recommendedName>
        <fullName evidence="3">histidine kinase</fullName>
        <ecNumber evidence="3">2.7.13.3</ecNumber>
    </recommendedName>
</protein>
<keyword evidence="10" id="KW-0472">Membrane</keyword>
<dbReference type="InterPro" id="IPR050980">
    <property type="entry name" value="2C_sensor_his_kinase"/>
</dbReference>
<evidence type="ECO:0000259" key="12">
    <source>
        <dbReference type="PROSITE" id="PS50885"/>
    </source>
</evidence>
<dbReference type="EMBL" id="BLVO01000016">
    <property type="protein sequence ID" value="GFM35071.1"/>
    <property type="molecule type" value="Genomic_DNA"/>
</dbReference>
<dbReference type="SUPFAM" id="SSF47384">
    <property type="entry name" value="Homodimeric domain of signal transducing histidine kinase"/>
    <property type="match status" value="1"/>
</dbReference>
<dbReference type="EC" id="2.7.13.3" evidence="3"/>
<dbReference type="Pfam" id="PF02518">
    <property type="entry name" value="HATPase_c"/>
    <property type="match status" value="1"/>
</dbReference>
<reference evidence="13 14" key="1">
    <citation type="submission" date="2020-05" db="EMBL/GenBank/DDBJ databases">
        <title>Draft genome sequence of Desulfovibrio sp. strain HN2T.</title>
        <authorList>
            <person name="Ueno A."/>
            <person name="Tamazawa S."/>
            <person name="Tamamura S."/>
            <person name="Murakami T."/>
            <person name="Kiyama T."/>
            <person name="Inomata H."/>
            <person name="Amano Y."/>
            <person name="Miyakawa K."/>
            <person name="Tamaki H."/>
            <person name="Naganuma T."/>
            <person name="Kaneko K."/>
        </authorList>
    </citation>
    <scope>NUCLEOTIDE SEQUENCE [LARGE SCALE GENOMIC DNA]</scope>
    <source>
        <strain evidence="13 14">HN2</strain>
    </source>
</reference>
<dbReference type="InterPro" id="IPR036097">
    <property type="entry name" value="HisK_dim/P_sf"/>
</dbReference>
<keyword evidence="9" id="KW-0067">ATP-binding</keyword>
<keyword evidence="14" id="KW-1185">Reference proteome</keyword>
<comment type="caution">
    <text evidence="13">The sequence shown here is derived from an EMBL/GenBank/DDBJ whole genome shotgun (WGS) entry which is preliminary data.</text>
</comment>
<evidence type="ECO:0000256" key="1">
    <source>
        <dbReference type="ARBA" id="ARBA00000085"/>
    </source>
</evidence>
<dbReference type="SUPFAM" id="SSF55874">
    <property type="entry name" value="ATPase domain of HSP90 chaperone/DNA topoisomerase II/histidine kinase"/>
    <property type="match status" value="1"/>
</dbReference>
<evidence type="ECO:0000256" key="6">
    <source>
        <dbReference type="ARBA" id="ARBA00022679"/>
    </source>
</evidence>
<keyword evidence="8" id="KW-0418">Kinase</keyword>
<dbReference type="GO" id="GO:0005886">
    <property type="term" value="C:plasma membrane"/>
    <property type="evidence" value="ECO:0007669"/>
    <property type="project" value="UniProtKB-SubCell"/>
</dbReference>
<comment type="catalytic activity">
    <reaction evidence="1">
        <text>ATP + protein L-histidine = ADP + protein N-phospho-L-histidine.</text>
        <dbReference type="EC" id="2.7.13.3"/>
    </reaction>
</comment>
<evidence type="ECO:0000256" key="10">
    <source>
        <dbReference type="SAM" id="Phobius"/>
    </source>
</evidence>
<evidence type="ECO:0000313" key="14">
    <source>
        <dbReference type="Proteomes" id="UP000503840"/>
    </source>
</evidence>
<keyword evidence="7" id="KW-0547">Nucleotide-binding</keyword>
<dbReference type="PANTHER" id="PTHR44936">
    <property type="entry name" value="SENSOR PROTEIN CREC"/>
    <property type="match status" value="1"/>
</dbReference>
<dbReference type="PROSITE" id="PS50885">
    <property type="entry name" value="HAMP"/>
    <property type="match status" value="1"/>
</dbReference>
<keyword evidence="4" id="KW-1003">Cell membrane</keyword>
<dbReference type="Proteomes" id="UP000503840">
    <property type="component" value="Unassembled WGS sequence"/>
</dbReference>
<dbReference type="AlphaFoldDB" id="A0A7J0BP67"/>
<dbReference type="SMART" id="SM00388">
    <property type="entry name" value="HisKA"/>
    <property type="match status" value="1"/>
</dbReference>
<keyword evidence="10" id="KW-0812">Transmembrane</keyword>
<dbReference type="PRINTS" id="PR00344">
    <property type="entry name" value="BCTRLSENSOR"/>
</dbReference>
<evidence type="ECO:0000313" key="13">
    <source>
        <dbReference type="EMBL" id="GFM35071.1"/>
    </source>
</evidence>
<organism evidence="13 14">
    <name type="scientific">Desulfovibrio subterraneus</name>
    <dbReference type="NCBI Taxonomy" id="2718620"/>
    <lineage>
        <taxon>Bacteria</taxon>
        <taxon>Pseudomonadati</taxon>
        <taxon>Thermodesulfobacteriota</taxon>
        <taxon>Desulfovibrionia</taxon>
        <taxon>Desulfovibrionales</taxon>
        <taxon>Desulfovibrionaceae</taxon>
        <taxon>Desulfovibrio</taxon>
    </lineage>
</organism>
<dbReference type="InterPro" id="IPR036890">
    <property type="entry name" value="HATPase_C_sf"/>
</dbReference>
<evidence type="ECO:0000259" key="11">
    <source>
        <dbReference type="PROSITE" id="PS50109"/>
    </source>
</evidence>
<dbReference type="Gene3D" id="6.10.340.10">
    <property type="match status" value="1"/>
</dbReference>
<evidence type="ECO:0000256" key="8">
    <source>
        <dbReference type="ARBA" id="ARBA00022777"/>
    </source>
</evidence>
<dbReference type="GO" id="GO:0000155">
    <property type="term" value="F:phosphorelay sensor kinase activity"/>
    <property type="evidence" value="ECO:0007669"/>
    <property type="project" value="InterPro"/>
</dbReference>
<evidence type="ECO:0000256" key="9">
    <source>
        <dbReference type="ARBA" id="ARBA00022840"/>
    </source>
</evidence>
<accession>A0A7J0BP67</accession>
<dbReference type="InterPro" id="IPR005467">
    <property type="entry name" value="His_kinase_dom"/>
</dbReference>
<evidence type="ECO:0000256" key="4">
    <source>
        <dbReference type="ARBA" id="ARBA00022475"/>
    </source>
</evidence>
<dbReference type="InterPro" id="IPR003660">
    <property type="entry name" value="HAMP_dom"/>
</dbReference>
<dbReference type="Gene3D" id="1.10.287.130">
    <property type="match status" value="1"/>
</dbReference>
<evidence type="ECO:0000256" key="7">
    <source>
        <dbReference type="ARBA" id="ARBA00022741"/>
    </source>
</evidence>
<dbReference type="InterPro" id="IPR004358">
    <property type="entry name" value="Sig_transdc_His_kin-like_C"/>
</dbReference>
<dbReference type="SMART" id="SM00387">
    <property type="entry name" value="HATPase_c"/>
    <property type="match status" value="1"/>
</dbReference>
<dbReference type="InterPro" id="IPR003661">
    <property type="entry name" value="HisK_dim/P_dom"/>
</dbReference>
<feature type="domain" description="Histidine kinase" evidence="11">
    <location>
        <begin position="245"/>
        <end position="460"/>
    </location>
</feature>
<gene>
    <name evidence="13" type="ORF">DSM101010T_34360</name>
</gene>
<evidence type="ECO:0000256" key="3">
    <source>
        <dbReference type="ARBA" id="ARBA00012438"/>
    </source>
</evidence>
<keyword evidence="5" id="KW-0597">Phosphoprotein</keyword>
<dbReference type="PROSITE" id="PS50109">
    <property type="entry name" value="HIS_KIN"/>
    <property type="match status" value="1"/>
</dbReference>
<evidence type="ECO:0000256" key="5">
    <source>
        <dbReference type="ARBA" id="ARBA00022553"/>
    </source>
</evidence>
<proteinExistence type="predicted"/>
<dbReference type="CDD" id="cd06225">
    <property type="entry name" value="HAMP"/>
    <property type="match status" value="1"/>
</dbReference>
<name>A0A7J0BP67_9BACT</name>
<dbReference type="SMART" id="SM00304">
    <property type="entry name" value="HAMP"/>
    <property type="match status" value="1"/>
</dbReference>
<dbReference type="Pfam" id="PF00512">
    <property type="entry name" value="HisKA"/>
    <property type="match status" value="1"/>
</dbReference>
<dbReference type="InterPro" id="IPR003594">
    <property type="entry name" value="HATPase_dom"/>
</dbReference>
<sequence>MRTWLLRIVTAVLVAIGILSLSLFFCTRVLERGPMATRMRQNTMRELILAGNLLLNHSRTPHDLRAQLPSAITNGAAYMLFDRNMHLVYATDNDPELVMLAEEAYRTGELTGDMPLLHHSAGEREGRLDNAMPFTADDGELYFIAESLSRHNAISEVYTVSWTGFRILALVLAAGLVFLLLRFTEHPAREMRKALRRFARGEYDARVNMDKRFKGDELAKLAYEFNSMAEHMGRLHAEQQRLFGEISHEMRSPLSRMSLAVELAGRSVPPETARLITRIRRDADRLGTLSNEMLELARCQRPAHREEQVSLTDLVRQVAADSRFEAEASGKRVECGPLPEHVEITGNRETLYRMLENVIRNGVRHTPQDTAVSVNMAFAEHAGRDEAIIRIADKGSGVPQEELQSIFRPFVRGSSSHGLEGKGLGLAITRHVAMRHGGSVIGENNPEGGFVVSIRLPVTKRRNEETAVRRLAVQFS</sequence>
<feature type="transmembrane region" description="Helical" evidence="10">
    <location>
        <begin position="6"/>
        <end position="30"/>
    </location>
</feature>
<dbReference type="PANTHER" id="PTHR44936:SF10">
    <property type="entry name" value="SENSOR PROTEIN RSTB"/>
    <property type="match status" value="1"/>
</dbReference>
<comment type="subcellular location">
    <subcellularLocation>
        <location evidence="2">Cell membrane</location>
        <topology evidence="2">Multi-pass membrane protein</topology>
    </subcellularLocation>
</comment>
<feature type="domain" description="HAMP" evidence="12">
    <location>
        <begin position="182"/>
        <end position="237"/>
    </location>
</feature>
<feature type="transmembrane region" description="Helical" evidence="10">
    <location>
        <begin position="157"/>
        <end position="181"/>
    </location>
</feature>
<dbReference type="CDD" id="cd00082">
    <property type="entry name" value="HisKA"/>
    <property type="match status" value="1"/>
</dbReference>
<evidence type="ECO:0000256" key="2">
    <source>
        <dbReference type="ARBA" id="ARBA00004651"/>
    </source>
</evidence>
<keyword evidence="10" id="KW-1133">Transmembrane helix</keyword>
<dbReference type="Gene3D" id="3.30.565.10">
    <property type="entry name" value="Histidine kinase-like ATPase, C-terminal domain"/>
    <property type="match status" value="1"/>
</dbReference>
<dbReference type="RefSeq" id="WP_174406704.1">
    <property type="nucleotide sequence ID" value="NZ_BLVO01000016.1"/>
</dbReference>
<keyword evidence="6" id="KW-0808">Transferase</keyword>
<dbReference type="GO" id="GO:0005524">
    <property type="term" value="F:ATP binding"/>
    <property type="evidence" value="ECO:0007669"/>
    <property type="project" value="UniProtKB-KW"/>
</dbReference>